<feature type="transmembrane region" description="Helical" evidence="6">
    <location>
        <begin position="95"/>
        <end position="116"/>
    </location>
</feature>
<keyword evidence="3 6" id="KW-0812">Transmembrane</keyword>
<feature type="transmembrane region" description="Helical" evidence="6">
    <location>
        <begin position="54"/>
        <end position="75"/>
    </location>
</feature>
<evidence type="ECO:0000313" key="8">
    <source>
        <dbReference type="Proteomes" id="UP000008963"/>
    </source>
</evidence>
<keyword evidence="5 6" id="KW-0472">Membrane</keyword>
<feature type="transmembrane region" description="Helical" evidence="6">
    <location>
        <begin position="183"/>
        <end position="200"/>
    </location>
</feature>
<dbReference type="GO" id="GO:0005886">
    <property type="term" value="C:plasma membrane"/>
    <property type="evidence" value="ECO:0007669"/>
    <property type="project" value="UniProtKB-SubCell"/>
</dbReference>
<feature type="transmembrane region" description="Helical" evidence="6">
    <location>
        <begin position="364"/>
        <end position="381"/>
    </location>
</feature>
<reference evidence="8" key="1">
    <citation type="journal article" date="2013" name="ISME J.">
        <title>A small predatory core genome in the divergent marine Bacteriovorax marinus SJ and the terrestrial Bdellovibrio bacteriovorus.</title>
        <authorList>
            <person name="Crossman L.C."/>
            <person name="Chen H."/>
            <person name="Cerdeno-Tarraga A.M."/>
            <person name="Brooks K."/>
            <person name="Quail M.A."/>
            <person name="Pineiro S.A."/>
            <person name="Hobley L."/>
            <person name="Sockett R.E."/>
            <person name="Bentley S.D."/>
            <person name="Parkhill J."/>
            <person name="Williams H.N."/>
            <person name="Stine O.C."/>
        </authorList>
    </citation>
    <scope>NUCLEOTIDE SEQUENCE [LARGE SCALE GENOMIC DNA]</scope>
    <source>
        <strain evidence="8">ATCC BAA-682 / DSM 15412 / SJ</strain>
    </source>
</reference>
<feature type="transmembrane region" description="Helical" evidence="6">
    <location>
        <begin position="20"/>
        <end position="42"/>
    </location>
</feature>
<feature type="transmembrane region" description="Helical" evidence="6">
    <location>
        <begin position="156"/>
        <end position="177"/>
    </location>
</feature>
<evidence type="ECO:0000256" key="4">
    <source>
        <dbReference type="ARBA" id="ARBA00022989"/>
    </source>
</evidence>
<evidence type="ECO:0000256" key="6">
    <source>
        <dbReference type="SAM" id="Phobius"/>
    </source>
</evidence>
<dbReference type="eggNOG" id="COG2244">
    <property type="taxonomic scope" value="Bacteria"/>
</dbReference>
<sequence length="410" mass="47190">MNKLISNILKILSKETMKSINITLTGKVLTTFIGLSTITLLARSLSLEDFNKVTICFVMIELLNFISIPGGNILLNKSIHHKKVGVYKSIYRFSFYTSVLFSFFIITMAVALGNIFEIQSKYFDIKLIIFSLVFISLRTYEKHHDVLPAFKRFKELTYLLVFSSLLRFSGLGLTAYFTKNINIVLIGGVFYQFTLSYLSYSTCKKYLKESNEKIDYIKESLQLTLTHFVTISCNSIDKAFVSFINPSLIGLYEAGTMYTFKSQEFVNTISNTITNSWADYGKNEFVVRYNRNKYLLLFSGLVFSLLLYLSADFYIPLLLGDNYIDSIPIAKTSSILIFLKISTYFYSKYILIFQNIKEYNKKIIISRTILLVTCFPFIHYFGLKGAVYSLIFSELILLLMIRKIKNLGTI</sequence>
<dbReference type="KEGG" id="bmx:BMS_0374"/>
<dbReference type="InterPro" id="IPR050833">
    <property type="entry name" value="Poly_Biosynth_Transport"/>
</dbReference>
<feature type="transmembrane region" description="Helical" evidence="6">
    <location>
        <begin position="294"/>
        <end position="315"/>
    </location>
</feature>
<feature type="transmembrane region" description="Helical" evidence="6">
    <location>
        <begin position="335"/>
        <end position="352"/>
    </location>
</feature>
<evidence type="ECO:0000256" key="2">
    <source>
        <dbReference type="ARBA" id="ARBA00022475"/>
    </source>
</evidence>
<organism evidence="7 8">
    <name type="scientific">Halobacteriovorax marinus (strain ATCC BAA-682 / DSM 15412 / SJ)</name>
    <name type="common">Bacteriovorax marinus</name>
    <dbReference type="NCBI Taxonomy" id="862908"/>
    <lineage>
        <taxon>Bacteria</taxon>
        <taxon>Pseudomonadati</taxon>
        <taxon>Bdellovibrionota</taxon>
        <taxon>Bacteriovoracia</taxon>
        <taxon>Bacteriovoracales</taxon>
        <taxon>Halobacteriovoraceae</taxon>
        <taxon>Halobacteriovorax</taxon>
    </lineage>
</organism>
<comment type="subcellular location">
    <subcellularLocation>
        <location evidence="1">Cell membrane</location>
        <topology evidence="1">Multi-pass membrane protein</topology>
    </subcellularLocation>
</comment>
<dbReference type="PATRIC" id="fig|862908.3.peg.358"/>
<dbReference type="HOGENOM" id="CLU_670423_0_0_7"/>
<gene>
    <name evidence="7" type="ordered locus">BMS_0374</name>
</gene>
<name>E1X3V3_HALMS</name>
<keyword evidence="4 6" id="KW-1133">Transmembrane helix</keyword>
<evidence type="ECO:0000256" key="1">
    <source>
        <dbReference type="ARBA" id="ARBA00004651"/>
    </source>
</evidence>
<dbReference type="STRING" id="862908.BMS_0374"/>
<accession>E1X3V3</accession>
<feature type="transmembrane region" description="Helical" evidence="6">
    <location>
        <begin position="122"/>
        <end position="140"/>
    </location>
</feature>
<dbReference type="PANTHER" id="PTHR30250">
    <property type="entry name" value="PST FAMILY PREDICTED COLANIC ACID TRANSPORTER"/>
    <property type="match status" value="1"/>
</dbReference>
<dbReference type="EMBL" id="FQ312005">
    <property type="protein sequence ID" value="CBW25293.1"/>
    <property type="molecule type" value="Genomic_DNA"/>
</dbReference>
<dbReference type="AlphaFoldDB" id="E1X3V3"/>
<keyword evidence="2" id="KW-1003">Cell membrane</keyword>
<keyword evidence="8" id="KW-1185">Reference proteome</keyword>
<protein>
    <submittedName>
        <fullName evidence="7">Polysaccharide biosynthesis protein</fullName>
    </submittedName>
</protein>
<evidence type="ECO:0000256" key="5">
    <source>
        <dbReference type="ARBA" id="ARBA00023136"/>
    </source>
</evidence>
<evidence type="ECO:0000256" key="3">
    <source>
        <dbReference type="ARBA" id="ARBA00022692"/>
    </source>
</evidence>
<evidence type="ECO:0000313" key="7">
    <source>
        <dbReference type="EMBL" id="CBW25293.1"/>
    </source>
</evidence>
<dbReference type="PANTHER" id="PTHR30250:SF11">
    <property type="entry name" value="O-ANTIGEN TRANSPORTER-RELATED"/>
    <property type="match status" value="1"/>
</dbReference>
<proteinExistence type="predicted"/>
<dbReference type="Proteomes" id="UP000008963">
    <property type="component" value="Chromosome"/>
</dbReference>